<dbReference type="EMBL" id="JAGDFM010000341">
    <property type="protein sequence ID" value="KAG7379574.1"/>
    <property type="molecule type" value="Genomic_DNA"/>
</dbReference>
<evidence type="ECO:0000313" key="2">
    <source>
        <dbReference type="EMBL" id="KAG7379574.1"/>
    </source>
</evidence>
<keyword evidence="1" id="KW-0812">Transmembrane</keyword>
<keyword evidence="1" id="KW-0472">Membrane</keyword>
<organism evidence="2 3">
    <name type="scientific">Phytophthora pseudosyringae</name>
    <dbReference type="NCBI Taxonomy" id="221518"/>
    <lineage>
        <taxon>Eukaryota</taxon>
        <taxon>Sar</taxon>
        <taxon>Stramenopiles</taxon>
        <taxon>Oomycota</taxon>
        <taxon>Peronosporomycetes</taxon>
        <taxon>Peronosporales</taxon>
        <taxon>Peronosporaceae</taxon>
        <taxon>Phytophthora</taxon>
    </lineage>
</organism>
<feature type="transmembrane region" description="Helical" evidence="1">
    <location>
        <begin position="158"/>
        <end position="176"/>
    </location>
</feature>
<sequence length="599" mass="66522">MPAIAPSPAIERDAPGRVVAGLAGIWTRIAIFVGRLPGQASVSKLDALERFQLETSPWRVALILVLTPLPWLLINLLLEWIPLRDPADGFWGSGYYQLRMLLTSTLSSVAPVLLKLHCVPGFPASSPRVLAAYALFQAAICLGTNAIIALAADVFPVPFSQFTVILPMAIGGRLVLYRRVPDDPQLHALSDKVNQWLGMETLPILVYPVFTAVFTVLTPAQQLWASLLLPVLKLGVRGSLWSVAKEDDDLVGVITCCVGHLYHILFTAMILQNAKSLETLAVVVLFNSVQMLFNCRCILADSNAIYEARAEAEGKEAAALNPTDNVRTALNFAQEKRIAQNLHCRTPSLLLSTYPGYRGAAFLEQNQEMLTLYNAANVYNSPTKAARRGPHSNVGAPKVIAVRQASAASRSSRISRILPWADRKRQVSDQTIHVKLFVSRPRSCSDPSAWTNAEKEEGRLARHEAVIHKVASALHQTEMILLRSYVTVCMTLFYVIYLQAVFHLSNRRYFATLVYLTTIEAVDTTMQRLLLICAMEIFFLSIYLVLIWRRLGVSGVYQLAFILWSQKVLVQAKLYVTVVILGFPLTHNGNDSILRFRSF</sequence>
<feature type="transmembrane region" description="Helical" evidence="1">
    <location>
        <begin position="568"/>
        <end position="586"/>
    </location>
</feature>
<keyword evidence="1" id="KW-1133">Transmembrane helix</keyword>
<keyword evidence="3" id="KW-1185">Reference proteome</keyword>
<feature type="transmembrane region" description="Helical" evidence="1">
    <location>
        <begin position="130"/>
        <end position="152"/>
    </location>
</feature>
<accession>A0A8T1VJG5</accession>
<protein>
    <submittedName>
        <fullName evidence="2">Basement membrane-specific heparan sulfate proteoglycan core protein</fullName>
    </submittedName>
</protein>
<dbReference type="AlphaFoldDB" id="A0A8T1VJG5"/>
<evidence type="ECO:0000313" key="3">
    <source>
        <dbReference type="Proteomes" id="UP000694044"/>
    </source>
</evidence>
<feature type="transmembrane region" description="Helical" evidence="1">
    <location>
        <begin position="250"/>
        <end position="271"/>
    </location>
</feature>
<dbReference type="OrthoDB" id="127156at2759"/>
<feature type="transmembrane region" description="Helical" evidence="1">
    <location>
        <begin position="525"/>
        <end position="548"/>
    </location>
</feature>
<reference evidence="2" key="1">
    <citation type="submission" date="2021-02" db="EMBL/GenBank/DDBJ databases">
        <authorList>
            <person name="Palmer J.M."/>
        </authorList>
    </citation>
    <scope>NUCLEOTIDE SEQUENCE</scope>
    <source>
        <strain evidence="2">SCRP734</strain>
    </source>
</reference>
<feature type="transmembrane region" description="Helical" evidence="1">
    <location>
        <begin position="98"/>
        <end position="118"/>
    </location>
</feature>
<proteinExistence type="predicted"/>
<gene>
    <name evidence="2" type="primary">HSPG2_2</name>
    <name evidence="2" type="ORF">PHYPSEUDO_008445</name>
</gene>
<name>A0A8T1VJG5_9STRA</name>
<feature type="transmembrane region" description="Helical" evidence="1">
    <location>
        <begin position="197"/>
        <end position="217"/>
    </location>
</feature>
<evidence type="ECO:0000256" key="1">
    <source>
        <dbReference type="SAM" id="Phobius"/>
    </source>
</evidence>
<comment type="caution">
    <text evidence="2">The sequence shown here is derived from an EMBL/GenBank/DDBJ whole genome shotgun (WGS) entry which is preliminary data.</text>
</comment>
<feature type="transmembrane region" description="Helical" evidence="1">
    <location>
        <begin position="60"/>
        <end position="78"/>
    </location>
</feature>
<feature type="transmembrane region" description="Helical" evidence="1">
    <location>
        <begin position="485"/>
        <end position="505"/>
    </location>
</feature>
<dbReference type="Proteomes" id="UP000694044">
    <property type="component" value="Unassembled WGS sequence"/>
</dbReference>